<proteinExistence type="inferred from homology"/>
<evidence type="ECO:0000256" key="4">
    <source>
        <dbReference type="ARBA" id="ARBA00022806"/>
    </source>
</evidence>
<organism evidence="12 13">
    <name type="scientific">Acetobacterium malicum</name>
    <dbReference type="NCBI Taxonomy" id="52692"/>
    <lineage>
        <taxon>Bacteria</taxon>
        <taxon>Bacillati</taxon>
        <taxon>Bacillota</taxon>
        <taxon>Clostridia</taxon>
        <taxon>Eubacteriales</taxon>
        <taxon>Eubacteriaceae</taxon>
        <taxon>Acetobacterium</taxon>
    </lineage>
</organism>
<keyword evidence="3 10" id="KW-0378">Hydrolase</keyword>
<dbReference type="Proteomes" id="UP000622405">
    <property type="component" value="Unassembled WGS sequence"/>
</dbReference>
<dbReference type="InterPro" id="IPR014017">
    <property type="entry name" value="DNA_helicase_UvrD-like_C"/>
</dbReference>
<dbReference type="SUPFAM" id="SSF143011">
    <property type="entry name" value="RelE-like"/>
    <property type="match status" value="1"/>
</dbReference>
<dbReference type="EMBL" id="WJBE01000018">
    <property type="protein sequence ID" value="MBC3900927.1"/>
    <property type="molecule type" value="Genomic_DNA"/>
</dbReference>
<keyword evidence="2 10" id="KW-0547">Nucleotide-binding</keyword>
<feature type="domain" description="UvrD-like helicase ATP-binding" evidence="11">
    <location>
        <begin position="243"/>
        <end position="543"/>
    </location>
</feature>
<evidence type="ECO:0000256" key="3">
    <source>
        <dbReference type="ARBA" id="ARBA00022801"/>
    </source>
</evidence>
<keyword evidence="13" id="KW-1185">Reference proteome</keyword>
<evidence type="ECO:0000256" key="2">
    <source>
        <dbReference type="ARBA" id="ARBA00022741"/>
    </source>
</evidence>
<dbReference type="Gene3D" id="1.10.10.160">
    <property type="match status" value="1"/>
</dbReference>
<dbReference type="EC" id="5.6.2.4" evidence="8"/>
<dbReference type="PANTHER" id="PTHR11070:SF45">
    <property type="entry name" value="DNA 3'-5' HELICASE"/>
    <property type="match status" value="1"/>
</dbReference>
<evidence type="ECO:0000256" key="1">
    <source>
        <dbReference type="ARBA" id="ARBA00009922"/>
    </source>
</evidence>
<evidence type="ECO:0000256" key="10">
    <source>
        <dbReference type="PROSITE-ProRule" id="PRU00560"/>
    </source>
</evidence>
<keyword evidence="4 10" id="KW-0347">Helicase</keyword>
<dbReference type="PROSITE" id="PS51198">
    <property type="entry name" value="UVRD_HELICASE_ATP_BIND"/>
    <property type="match status" value="1"/>
</dbReference>
<dbReference type="Pfam" id="PF13361">
    <property type="entry name" value="UvrD_C"/>
    <property type="match status" value="2"/>
</dbReference>
<protein>
    <recommendedName>
        <fullName evidence="8">DNA 3'-5' helicase</fullName>
        <ecNumber evidence="8">5.6.2.4</ecNumber>
    </recommendedName>
</protein>
<evidence type="ECO:0000256" key="6">
    <source>
        <dbReference type="ARBA" id="ARBA00023235"/>
    </source>
</evidence>
<dbReference type="Pfam" id="PF00580">
    <property type="entry name" value="UvrD-helicase"/>
    <property type="match status" value="1"/>
</dbReference>
<accession>A0ABR6Z092</accession>
<dbReference type="Gene3D" id="3.40.50.300">
    <property type="entry name" value="P-loop containing nucleotide triphosphate hydrolases"/>
    <property type="match status" value="2"/>
</dbReference>
<keyword evidence="6" id="KW-0413">Isomerase</keyword>
<comment type="catalytic activity">
    <reaction evidence="9">
        <text>ATP + H2O = ADP + phosphate + H(+)</text>
        <dbReference type="Rhea" id="RHEA:13065"/>
        <dbReference type="ChEBI" id="CHEBI:15377"/>
        <dbReference type="ChEBI" id="CHEBI:15378"/>
        <dbReference type="ChEBI" id="CHEBI:30616"/>
        <dbReference type="ChEBI" id="CHEBI:43474"/>
        <dbReference type="ChEBI" id="CHEBI:456216"/>
        <dbReference type="EC" id="5.6.2.4"/>
    </reaction>
</comment>
<keyword evidence="5 10" id="KW-0067">ATP-binding</keyword>
<dbReference type="RefSeq" id="WP_186895058.1">
    <property type="nucleotide sequence ID" value="NZ_WJBE01000018.1"/>
</dbReference>
<reference evidence="12 13" key="1">
    <citation type="journal article" date="2020" name="mSystems">
        <title>Defining Genomic and Predicted Metabolic Features of the Acetobacterium Genus.</title>
        <authorList>
            <person name="Ross D.E."/>
            <person name="Marshall C.W."/>
            <person name="Gulliver D."/>
            <person name="May H.D."/>
            <person name="Norman R.S."/>
        </authorList>
    </citation>
    <scope>NUCLEOTIDE SEQUENCE [LARGE SCALE GENOMIC DNA]</scope>
    <source>
        <strain evidence="12 13">DSM 4132</strain>
    </source>
</reference>
<name>A0ABR6Z092_9FIRM</name>
<dbReference type="InterPro" id="IPR000212">
    <property type="entry name" value="DNA_helicase_UvrD/REP"/>
</dbReference>
<evidence type="ECO:0000313" key="12">
    <source>
        <dbReference type="EMBL" id="MBC3900927.1"/>
    </source>
</evidence>
<comment type="similarity">
    <text evidence="1">Belongs to the helicase family. UvrD subfamily.</text>
</comment>
<dbReference type="InterPro" id="IPR027417">
    <property type="entry name" value="P-loop_NTPase"/>
</dbReference>
<dbReference type="PANTHER" id="PTHR11070">
    <property type="entry name" value="UVRD / RECB / PCRA DNA HELICASE FAMILY MEMBER"/>
    <property type="match status" value="1"/>
</dbReference>
<dbReference type="InterPro" id="IPR013986">
    <property type="entry name" value="DExx_box_DNA_helicase_dom_sf"/>
</dbReference>
<dbReference type="SUPFAM" id="SSF52540">
    <property type="entry name" value="P-loop containing nucleoside triphosphate hydrolases"/>
    <property type="match status" value="1"/>
</dbReference>
<dbReference type="InterPro" id="IPR014016">
    <property type="entry name" value="UvrD-like_ATP-bd"/>
</dbReference>
<comment type="caution">
    <text evidence="12">The sequence shown here is derived from an EMBL/GenBank/DDBJ whole genome shotgun (WGS) entry which is preliminary data.</text>
</comment>
<dbReference type="Gene3D" id="3.30.2310.20">
    <property type="entry name" value="RelE-like"/>
    <property type="match status" value="1"/>
</dbReference>
<evidence type="ECO:0000256" key="7">
    <source>
        <dbReference type="ARBA" id="ARBA00034617"/>
    </source>
</evidence>
<evidence type="ECO:0000256" key="5">
    <source>
        <dbReference type="ARBA" id="ARBA00022840"/>
    </source>
</evidence>
<gene>
    <name evidence="12" type="ORF">GH811_15025</name>
</gene>
<evidence type="ECO:0000313" key="13">
    <source>
        <dbReference type="Proteomes" id="UP000622405"/>
    </source>
</evidence>
<comment type="catalytic activity">
    <reaction evidence="7">
        <text>Couples ATP hydrolysis with the unwinding of duplex DNA by translocating in the 3'-5' direction.</text>
        <dbReference type="EC" id="5.6.2.4"/>
    </reaction>
</comment>
<evidence type="ECO:0000259" key="11">
    <source>
        <dbReference type="PROSITE" id="PS51198"/>
    </source>
</evidence>
<sequence length="702" mass="79640">MSKNLIAISSDFFTAFAALPRQIQGKVTEFINKFKNNPQSPGINYEKIHNAADKKIWSVRIDDAYRGIVARQEETGVYLLLWVDHHDEAYAWAKRKKCEINPKTGNVQVFDIQHTIAEKTIPEAVNDGVKGLFAEISDDDMLALGVPGEQLEMVHGILTIQDFYLLKGNLPEDAYEGLEWLANGFPIKEVLELLNGETETVNTDIDFVAALKNPRSQKTFFVVEGEDELRRMMAEPLEKWRVFLHPTQRKIVRKNYSGSARVLGGAGTGKTVVAIHRAKWLSGRLGDKEKLLFTTFTANLAGDIKDHLRKICTVEEQKHIEVINLDAWIAQFLREQGYTYTIGYDNQLNELWKDAVILSGEVLDFDENFYGEEWSRVVCANEAYSIELYMKAPRVGRGTRLDRKKRMQVWKVFEEYLNQMKEKQIRDVETAMYECRKILEKTNKKENYKHIVVDEGQDFSNSAFRLLRALAGEEHPNDIFIVGDAHQRIYKNKAVLSKCGINVRGRSSYLKINYRTTEEIRKYAFGLLKGISFDDLDEDYDDGRACQSLTHGSIPTVFNFNNSAEEAAFIIKQLKALIDNGTSLKNVCIVARTHKLLDDYVKALSEAGIKSYEIRRNKLDDRSFDGVRVATMHRVKGLEFQYVFVVAANKNIIPLSAAVSSEDPAVVADAVTAEKCLLYVALTRAQKSATVTSYGGASEFLV</sequence>
<evidence type="ECO:0000256" key="8">
    <source>
        <dbReference type="ARBA" id="ARBA00034808"/>
    </source>
</evidence>
<feature type="binding site" evidence="10">
    <location>
        <begin position="264"/>
        <end position="271"/>
    </location>
    <ligand>
        <name>ATP</name>
        <dbReference type="ChEBI" id="CHEBI:30616"/>
    </ligand>
</feature>
<evidence type="ECO:0000256" key="9">
    <source>
        <dbReference type="ARBA" id="ARBA00048988"/>
    </source>
</evidence>
<dbReference type="InterPro" id="IPR035093">
    <property type="entry name" value="RelE/ParE_toxin_dom_sf"/>
</dbReference>